<dbReference type="SUPFAM" id="SSF55545">
    <property type="entry name" value="beta-N-acetylhexosaminidase-like domain"/>
    <property type="match status" value="1"/>
</dbReference>
<keyword evidence="13" id="KW-1185">Reference proteome</keyword>
<comment type="similarity">
    <text evidence="2">Belongs to the glycosyl hydrolase 20 family.</text>
</comment>
<evidence type="ECO:0000256" key="4">
    <source>
        <dbReference type="ARBA" id="ARBA00022801"/>
    </source>
</evidence>
<dbReference type="InterPro" id="IPR015883">
    <property type="entry name" value="Glyco_hydro_20_cat"/>
</dbReference>
<dbReference type="InterPro" id="IPR015882">
    <property type="entry name" value="HEX_bac_N"/>
</dbReference>
<dbReference type="GO" id="GO:0004563">
    <property type="term" value="F:beta-N-acetylhexosaminidase activity"/>
    <property type="evidence" value="ECO:0007669"/>
    <property type="project" value="UniProtKB-EC"/>
</dbReference>
<dbReference type="GO" id="GO:0005975">
    <property type="term" value="P:carbohydrate metabolic process"/>
    <property type="evidence" value="ECO:0007669"/>
    <property type="project" value="InterPro"/>
</dbReference>
<dbReference type="Pfam" id="PF00728">
    <property type="entry name" value="Glyco_hydro_20"/>
    <property type="match status" value="1"/>
</dbReference>
<organism evidence="12 13">
    <name type="scientific">Pseudoalteromonas tunicata D2</name>
    <dbReference type="NCBI Taxonomy" id="87626"/>
    <lineage>
        <taxon>Bacteria</taxon>
        <taxon>Pseudomonadati</taxon>
        <taxon>Pseudomonadota</taxon>
        <taxon>Gammaproteobacteria</taxon>
        <taxon>Alteromonadales</taxon>
        <taxon>Pseudoalteromonadaceae</taxon>
        <taxon>Pseudoalteromonas</taxon>
    </lineage>
</organism>
<evidence type="ECO:0000256" key="6">
    <source>
        <dbReference type="ARBA" id="ARBA00030512"/>
    </source>
</evidence>
<dbReference type="PANTHER" id="PTHR22600:SF57">
    <property type="entry name" value="BETA-N-ACETYLHEXOSAMINIDASE"/>
    <property type="match status" value="1"/>
</dbReference>
<gene>
    <name evidence="12" type="ORF">PTD2_01386</name>
</gene>
<dbReference type="STRING" id="87626.PTD2_01386"/>
<evidence type="ECO:0000256" key="1">
    <source>
        <dbReference type="ARBA" id="ARBA00001231"/>
    </source>
</evidence>
<dbReference type="HOGENOM" id="CLU_007082_5_0_6"/>
<protein>
    <recommendedName>
        <fullName evidence="3">beta-N-acetylhexosaminidase</fullName>
        <ecNumber evidence="3">3.2.1.52</ecNumber>
    </recommendedName>
    <alternativeName>
        <fullName evidence="6">Beta-N-acetylhexosaminidase</fullName>
    </alternativeName>
    <alternativeName>
        <fullName evidence="7">N-acetyl-beta-glucosaminidase</fullName>
    </alternativeName>
</protein>
<dbReference type="Pfam" id="PF02838">
    <property type="entry name" value="Glyco_hydro_20b"/>
    <property type="match status" value="1"/>
</dbReference>
<proteinExistence type="inferred from homology"/>
<evidence type="ECO:0000256" key="5">
    <source>
        <dbReference type="ARBA" id="ARBA00023295"/>
    </source>
</evidence>
<keyword evidence="9" id="KW-0732">Signal</keyword>
<accession>A4C3P8</accession>
<dbReference type="GO" id="GO:0016020">
    <property type="term" value="C:membrane"/>
    <property type="evidence" value="ECO:0007669"/>
    <property type="project" value="TreeGrafter"/>
</dbReference>
<dbReference type="AlphaFoldDB" id="A4C3P8"/>
<dbReference type="EMBL" id="AAOH01000001">
    <property type="protein sequence ID" value="EAR30180.1"/>
    <property type="molecule type" value="Genomic_DNA"/>
</dbReference>
<feature type="signal peptide" evidence="9">
    <location>
        <begin position="1"/>
        <end position="20"/>
    </location>
</feature>
<keyword evidence="5" id="KW-0326">Glycosidase</keyword>
<reference evidence="12 13" key="1">
    <citation type="submission" date="2006-02" db="EMBL/GenBank/DDBJ databases">
        <authorList>
            <person name="Moran M.A."/>
            <person name="Kjelleberg S."/>
            <person name="Egan S."/>
            <person name="Saunders N."/>
            <person name="Thomas T."/>
            <person name="Ferriera S."/>
            <person name="Johnson J."/>
            <person name="Kravitz S."/>
            <person name="Halpern A."/>
            <person name="Remington K."/>
            <person name="Beeson K."/>
            <person name="Tran B."/>
            <person name="Rogers Y.-H."/>
            <person name="Friedman R."/>
            <person name="Venter J.C."/>
        </authorList>
    </citation>
    <scope>NUCLEOTIDE SEQUENCE [LARGE SCALE GENOMIC DNA]</scope>
    <source>
        <strain evidence="12 13">D2</strain>
    </source>
</reference>
<feature type="active site" description="Proton donor" evidence="8">
    <location>
        <position position="336"/>
    </location>
</feature>
<feature type="domain" description="Glycoside hydrolase family 20 catalytic" evidence="10">
    <location>
        <begin position="160"/>
        <end position="505"/>
    </location>
</feature>
<evidence type="ECO:0000256" key="8">
    <source>
        <dbReference type="PIRSR" id="PIRSR625705-1"/>
    </source>
</evidence>
<evidence type="ECO:0000313" key="12">
    <source>
        <dbReference type="EMBL" id="EAR30180.1"/>
    </source>
</evidence>
<evidence type="ECO:0000256" key="7">
    <source>
        <dbReference type="ARBA" id="ARBA00033000"/>
    </source>
</evidence>
<feature type="chain" id="PRO_5002667062" description="beta-N-acetylhexosaminidase" evidence="9">
    <location>
        <begin position="21"/>
        <end position="759"/>
    </location>
</feature>
<evidence type="ECO:0000313" key="13">
    <source>
        <dbReference type="Proteomes" id="UP000006201"/>
    </source>
</evidence>
<dbReference type="eggNOG" id="COG3525">
    <property type="taxonomic scope" value="Bacteria"/>
</dbReference>
<dbReference type="Gene3D" id="3.20.20.80">
    <property type="entry name" value="Glycosidases"/>
    <property type="match status" value="1"/>
</dbReference>
<comment type="catalytic activity">
    <reaction evidence="1">
        <text>Hydrolysis of terminal non-reducing N-acetyl-D-hexosamine residues in N-acetyl-beta-D-hexosaminides.</text>
        <dbReference type="EC" id="3.2.1.52"/>
    </reaction>
</comment>
<dbReference type="InterPro" id="IPR017853">
    <property type="entry name" value="GH"/>
</dbReference>
<evidence type="ECO:0000259" key="10">
    <source>
        <dbReference type="Pfam" id="PF00728"/>
    </source>
</evidence>
<dbReference type="EC" id="3.2.1.52" evidence="3"/>
<dbReference type="PRINTS" id="PR00738">
    <property type="entry name" value="GLHYDRLASE20"/>
</dbReference>
<dbReference type="SUPFAM" id="SSF51445">
    <property type="entry name" value="(Trans)glycosidases"/>
    <property type="match status" value="1"/>
</dbReference>
<keyword evidence="4" id="KW-0378">Hydrolase</keyword>
<dbReference type="Gene3D" id="3.30.379.10">
    <property type="entry name" value="Chitobiase/beta-hexosaminidase domain 2-like"/>
    <property type="match status" value="1"/>
</dbReference>
<dbReference type="Proteomes" id="UP000006201">
    <property type="component" value="Unassembled WGS sequence"/>
</dbReference>
<evidence type="ECO:0000259" key="11">
    <source>
        <dbReference type="Pfam" id="PF02838"/>
    </source>
</evidence>
<feature type="domain" description="Beta-hexosaminidase bacterial type N-terminal" evidence="11">
    <location>
        <begin position="25"/>
        <end position="157"/>
    </location>
</feature>
<dbReference type="InterPro" id="IPR025705">
    <property type="entry name" value="Beta_hexosaminidase_sua/sub"/>
</dbReference>
<dbReference type="InterPro" id="IPR029018">
    <property type="entry name" value="Hex-like_dom2"/>
</dbReference>
<name>A4C3P8_9GAMM</name>
<dbReference type="RefSeq" id="WP_009836481.1">
    <property type="nucleotide sequence ID" value="NZ_AAOH01000001.1"/>
</dbReference>
<evidence type="ECO:0000256" key="9">
    <source>
        <dbReference type="SAM" id="SignalP"/>
    </source>
</evidence>
<dbReference type="Gene3D" id="2.60.120.260">
    <property type="entry name" value="Galactose-binding domain-like"/>
    <property type="match status" value="1"/>
</dbReference>
<comment type="caution">
    <text evidence="12">The sequence shown here is derived from an EMBL/GenBank/DDBJ whole genome shotgun (WGS) entry which is preliminary data.</text>
</comment>
<dbReference type="GO" id="GO:0030203">
    <property type="term" value="P:glycosaminoglycan metabolic process"/>
    <property type="evidence" value="ECO:0007669"/>
    <property type="project" value="TreeGrafter"/>
</dbReference>
<evidence type="ECO:0000256" key="2">
    <source>
        <dbReference type="ARBA" id="ARBA00006285"/>
    </source>
</evidence>
<evidence type="ECO:0000256" key="3">
    <source>
        <dbReference type="ARBA" id="ARBA00012663"/>
    </source>
</evidence>
<sequence>MYYKILTSISVLVFSAWLWAAPSTISIVPEPKQTIVSKGVFSLNNQTKISYDSDKSKPTATMFWQTIAPVTGYQQPITQRSVVGKNHIHFQLDSTLTTPESYQLSVSVEQVRIRAADVAGLFYGMQSLLQLLPPDIYANHPINQLSWDIPAVEINDQPRFSYRGMHLDVSRHFFNVDFIKSYIDWLAFHKLNVFQWHLTDDQGWRIEIKTYPKLTEVGSIRNQTVLGHTYDYQPLFDTTAVKGFYTQAQIKDVVAYAAARHVMVIPEIDIPGHSTAILAAYPELGCSGKRPVVEDNFGIFEAVLCPTEQTFAFLQQVYQEVATLFPAPYIHVGGDEVIKKQWLASPFVQQLMQELQLTSTEQVQSYFIGRVSNIVTALGKKMIGWDEILEGGLAPNALVTSWRGEDGGVAAATLGHQVIMSPYQFVYFDAYQSLSQREPKAIHGLTTLKDVYLYEPIPAQLPASQHHLVLGAQGALWTEYIKTPQQAQYMLFPRIAAFAEGVWSQPAQRNWSLFTQKLPLLFARYQAQNIHYALSHLVPDIAIKQVNSGQSQLTIANQLDGQIQVKLTNETLDHIYSEPLLVDSNKQVVSVSARLFAPKLGLYSLPVQVSFAHHKAVGKPITLKYPAQSDGLQKLNDGIFAFDQFYRADNFAIFYDSDLEAVIDLENKTSFHQIVMGIDAGRHRQLHPPIAISVWVSNDKQNWQRVTQLNASEINGPLLSFAVGKQIARYVKVHAVNAKNSTDPQIPKLPLYIDEIAIF</sequence>
<dbReference type="PANTHER" id="PTHR22600">
    <property type="entry name" value="BETA-HEXOSAMINIDASE"/>
    <property type="match status" value="1"/>
</dbReference>
<dbReference type="CDD" id="cd06563">
    <property type="entry name" value="GH20_chitobiase-like"/>
    <property type="match status" value="1"/>
</dbReference>